<accession>A0A368VHS4</accession>
<comment type="caution">
    <text evidence="2">The sequence shown here is derived from an EMBL/GenBank/DDBJ whole genome shotgun (WGS) entry which is preliminary data.</text>
</comment>
<dbReference type="RefSeq" id="WP_114436376.1">
    <property type="nucleotide sequence ID" value="NZ_QPIZ01000003.1"/>
</dbReference>
<organism evidence="2 3">
    <name type="scientific">Marinilabilia salmonicolor</name>
    <dbReference type="NCBI Taxonomy" id="989"/>
    <lineage>
        <taxon>Bacteria</taxon>
        <taxon>Pseudomonadati</taxon>
        <taxon>Bacteroidota</taxon>
        <taxon>Bacteroidia</taxon>
        <taxon>Marinilabiliales</taxon>
        <taxon>Marinilabiliaceae</taxon>
        <taxon>Marinilabilia</taxon>
    </lineage>
</organism>
<keyword evidence="1" id="KW-0732">Signal</keyword>
<evidence type="ECO:0000313" key="3">
    <source>
        <dbReference type="Proteomes" id="UP000252733"/>
    </source>
</evidence>
<name>A0A368VHS4_9BACT</name>
<dbReference type="EMBL" id="QPIZ01000003">
    <property type="protein sequence ID" value="RCW38551.1"/>
    <property type="molecule type" value="Genomic_DNA"/>
</dbReference>
<dbReference type="AlphaFoldDB" id="A0A368VHS4"/>
<evidence type="ECO:0000256" key="1">
    <source>
        <dbReference type="SAM" id="SignalP"/>
    </source>
</evidence>
<feature type="signal peptide" evidence="1">
    <location>
        <begin position="1"/>
        <end position="21"/>
    </location>
</feature>
<evidence type="ECO:0000313" key="2">
    <source>
        <dbReference type="EMBL" id="RCW38551.1"/>
    </source>
</evidence>
<gene>
    <name evidence="2" type="ORF">DFO77_10316</name>
</gene>
<sequence>MKEVKLIILLFVIMAATFAQTTTKTLAVSSKITKSTDVLVENYRIKKAVTLYDLALNLSYFHHLSTGFTREHLTLPVVLINNKYVVDNKIADIKITEVNEYTFKSGVVASVLYGSKGRYGVLSVNLKGESADEQE</sequence>
<proteinExistence type="predicted"/>
<feature type="chain" id="PRO_5016885597" description="TonB-dependent receptor-like protein" evidence="1">
    <location>
        <begin position="22"/>
        <end position="135"/>
    </location>
</feature>
<dbReference type="Proteomes" id="UP000252733">
    <property type="component" value="Unassembled WGS sequence"/>
</dbReference>
<evidence type="ECO:0008006" key="4">
    <source>
        <dbReference type="Google" id="ProtNLM"/>
    </source>
</evidence>
<reference evidence="2 3" key="1">
    <citation type="submission" date="2018-07" db="EMBL/GenBank/DDBJ databases">
        <title>Freshwater and sediment microbial communities from various areas in North America, analyzing microbe dynamics in response to fracking.</title>
        <authorList>
            <person name="Lamendella R."/>
        </authorList>
    </citation>
    <scope>NUCLEOTIDE SEQUENCE [LARGE SCALE GENOMIC DNA]</scope>
    <source>
        <strain evidence="2 3">160A</strain>
    </source>
</reference>
<protein>
    <recommendedName>
        <fullName evidence="4">TonB-dependent receptor-like protein</fullName>
    </recommendedName>
</protein>
<keyword evidence="3" id="KW-1185">Reference proteome</keyword>